<dbReference type="Pfam" id="PF02045">
    <property type="entry name" value="CBFB_NFYA"/>
    <property type="match status" value="1"/>
</dbReference>
<proteinExistence type="inferred from homology"/>
<accession>A0A6A7B884</accession>
<name>A0A6A7B884_9PLEO</name>
<dbReference type="AlphaFoldDB" id="A0A6A7B884"/>
<dbReference type="GO" id="GO:0005634">
    <property type="term" value="C:nucleus"/>
    <property type="evidence" value="ECO:0007669"/>
    <property type="project" value="UniProtKB-SubCell"/>
</dbReference>
<organism evidence="7 8">
    <name type="scientific">Plenodomus tracheiphilus IPT5</name>
    <dbReference type="NCBI Taxonomy" id="1408161"/>
    <lineage>
        <taxon>Eukaryota</taxon>
        <taxon>Fungi</taxon>
        <taxon>Dikarya</taxon>
        <taxon>Ascomycota</taxon>
        <taxon>Pezizomycotina</taxon>
        <taxon>Dothideomycetes</taxon>
        <taxon>Pleosporomycetidae</taxon>
        <taxon>Pleosporales</taxon>
        <taxon>Pleosporineae</taxon>
        <taxon>Leptosphaeriaceae</taxon>
        <taxon>Plenodomus</taxon>
    </lineage>
</organism>
<comment type="subunit">
    <text evidence="6">Heterotrimer.</text>
</comment>
<keyword evidence="5 6" id="KW-0539">Nucleus</keyword>
<reference evidence="7" key="1">
    <citation type="submission" date="2020-01" db="EMBL/GenBank/DDBJ databases">
        <authorList>
            <consortium name="DOE Joint Genome Institute"/>
            <person name="Haridas S."/>
            <person name="Albert R."/>
            <person name="Binder M."/>
            <person name="Bloem J."/>
            <person name="Labutti K."/>
            <person name="Salamov A."/>
            <person name="Andreopoulos B."/>
            <person name="Baker S.E."/>
            <person name="Barry K."/>
            <person name="Bills G."/>
            <person name="Bluhm B.H."/>
            <person name="Cannon C."/>
            <person name="Castanera R."/>
            <person name="Culley D.E."/>
            <person name="Daum C."/>
            <person name="Ezra D."/>
            <person name="Gonzalez J.B."/>
            <person name="Henrissat B."/>
            <person name="Kuo A."/>
            <person name="Liang C."/>
            <person name="Lipzen A."/>
            <person name="Lutzoni F."/>
            <person name="Magnuson J."/>
            <person name="Mondo S."/>
            <person name="Nolan M."/>
            <person name="Ohm R."/>
            <person name="Pangilinan J."/>
            <person name="Park H.-J."/>
            <person name="Ramirez L."/>
            <person name="Alfaro M."/>
            <person name="Sun H."/>
            <person name="Tritt A."/>
            <person name="Yoshinaga Y."/>
            <person name="Zwiers L.-H."/>
            <person name="Turgeon B.G."/>
            <person name="Goodwin S.B."/>
            <person name="Spatafora J.W."/>
            <person name="Crous P.W."/>
            <person name="Grigoriev I.V."/>
        </authorList>
    </citation>
    <scope>NUCLEOTIDE SEQUENCE</scope>
    <source>
        <strain evidence="7">IPT5</strain>
    </source>
</reference>
<evidence type="ECO:0000256" key="1">
    <source>
        <dbReference type="ARBA" id="ARBA00004123"/>
    </source>
</evidence>
<evidence type="ECO:0000256" key="3">
    <source>
        <dbReference type="ARBA" id="ARBA00023125"/>
    </source>
</evidence>
<sequence length="122" mass="13746">MGEVATQNSKLEQVALAAGVNAKQHDRIMKRRLARQKLGADFVNSRNKQMQLTSHVLPHPLRSSWPCLRRARSPHGRFLAPEQLGVKELEKLSIDTGNEKHAQPESVSAYKSTCKDSCTWKE</sequence>
<comment type="similarity">
    <text evidence="6">Belongs to the NFYA/HAP2 subunit family.</text>
</comment>
<keyword evidence="4 6" id="KW-0804">Transcription</keyword>
<comment type="function">
    <text evidence="6">Component of the sequence-specific heterotrimeric transcription factor (NF-Y) which specifically recognizes a 5'-CCAAT-3' box motif found in the promoters of its target genes.</text>
</comment>
<dbReference type="Proteomes" id="UP000799423">
    <property type="component" value="Unassembled WGS sequence"/>
</dbReference>
<evidence type="ECO:0000313" key="7">
    <source>
        <dbReference type="EMBL" id="KAF2851534.1"/>
    </source>
</evidence>
<evidence type="ECO:0000256" key="2">
    <source>
        <dbReference type="ARBA" id="ARBA00023015"/>
    </source>
</evidence>
<keyword evidence="8" id="KW-1185">Reference proteome</keyword>
<gene>
    <name evidence="7" type="ORF">T440DRAFT_467788</name>
</gene>
<evidence type="ECO:0000313" key="8">
    <source>
        <dbReference type="Proteomes" id="UP000799423"/>
    </source>
</evidence>
<evidence type="ECO:0000256" key="6">
    <source>
        <dbReference type="RuleBase" id="RU367155"/>
    </source>
</evidence>
<dbReference type="GO" id="GO:0003700">
    <property type="term" value="F:DNA-binding transcription factor activity"/>
    <property type="evidence" value="ECO:0007669"/>
    <property type="project" value="UniProtKB-UniRule"/>
</dbReference>
<dbReference type="EMBL" id="MU006302">
    <property type="protein sequence ID" value="KAF2851534.1"/>
    <property type="molecule type" value="Genomic_DNA"/>
</dbReference>
<keyword evidence="3 6" id="KW-0238">DNA-binding</keyword>
<dbReference type="SMART" id="SM00521">
    <property type="entry name" value="CBF"/>
    <property type="match status" value="1"/>
</dbReference>
<dbReference type="Gene3D" id="6.10.250.2430">
    <property type="match status" value="1"/>
</dbReference>
<evidence type="ECO:0000256" key="5">
    <source>
        <dbReference type="ARBA" id="ARBA00023242"/>
    </source>
</evidence>
<dbReference type="InterPro" id="IPR001289">
    <property type="entry name" value="NFYA"/>
</dbReference>
<dbReference type="GO" id="GO:0003677">
    <property type="term" value="F:DNA binding"/>
    <property type="evidence" value="ECO:0007669"/>
    <property type="project" value="UniProtKB-KW"/>
</dbReference>
<dbReference type="OrthoDB" id="3674426at2759"/>
<keyword evidence="2 6" id="KW-0805">Transcription regulation</keyword>
<protein>
    <recommendedName>
        <fullName evidence="6">Transcriptional activator HAP2</fullName>
    </recommendedName>
</protein>
<evidence type="ECO:0000256" key="4">
    <source>
        <dbReference type="ARBA" id="ARBA00023163"/>
    </source>
</evidence>
<dbReference type="PROSITE" id="PS51152">
    <property type="entry name" value="NFYA_HAP2_2"/>
    <property type="match status" value="1"/>
</dbReference>
<comment type="subcellular location">
    <subcellularLocation>
        <location evidence="1 6">Nucleus</location>
    </subcellularLocation>
</comment>